<keyword evidence="1" id="KW-0812">Transmembrane</keyword>
<keyword evidence="1" id="KW-1133">Transmembrane helix</keyword>
<sequence length="384" mass="43607">MDNLIVKYLSNSLTEEEAGILLEWLQYDENKEKFKKYVRLNHNINLTLQDVDAEKALIEIFSKIDKSQAPRKFKRFKKRRIYNSLYAAAAIIILLIGVWSISNLIQSGYNGEKITPLAEMPITISLENGEMIAINTKDSLVKDGKRVIASQNAYKRQLNFHQISSTSLSSGVRYLKIPNGKKYTVILEDSTVVYLNSGATLRFPGSFKEQSKREVNLTGEAFFKVAKDEEHPFVVNTLGVSVEVLGTSFNVSSYKNSELSEVVLVEGKVNMIVNSDKAGTILKPGYKGAYSKANDIIETAKVDTELYTSWIYGKLIFRNKTLNEILSTLERNFNVEIENKNVSLKSEKLNATFNEKESLQRILYYLKEAYNIKYTVQGKKIIIN</sequence>
<dbReference type="Pfam" id="PF04773">
    <property type="entry name" value="FecR"/>
    <property type="match status" value="1"/>
</dbReference>
<dbReference type="AlphaFoldDB" id="A0A4Q0P0H7"/>
<dbReference type="EMBL" id="QOVI01000001">
    <property type="protein sequence ID" value="RXG18375.1"/>
    <property type="molecule type" value="Genomic_DNA"/>
</dbReference>
<dbReference type="Pfam" id="PF16344">
    <property type="entry name" value="FecR_C"/>
    <property type="match status" value="1"/>
</dbReference>
<dbReference type="Proteomes" id="UP000289821">
    <property type="component" value="Unassembled WGS sequence"/>
</dbReference>
<dbReference type="PIRSF" id="PIRSF018266">
    <property type="entry name" value="FecR"/>
    <property type="match status" value="1"/>
</dbReference>
<evidence type="ECO:0000313" key="4">
    <source>
        <dbReference type="EMBL" id="RXG18375.1"/>
    </source>
</evidence>
<dbReference type="RefSeq" id="WP_128759927.1">
    <property type="nucleotide sequence ID" value="NZ_QOVI01000001.1"/>
</dbReference>
<reference evidence="4 5" key="1">
    <citation type="submission" date="2018-07" db="EMBL/GenBank/DDBJ databases">
        <title>Leeuwenhoekiella genomics.</title>
        <authorList>
            <person name="Tahon G."/>
            <person name="Willems A."/>
        </authorList>
    </citation>
    <scope>NUCLEOTIDE SEQUENCE [LARGE SCALE GENOMIC DNA]</scope>
    <source>
        <strain evidence="4 5">R-50232</strain>
    </source>
</reference>
<feature type="domain" description="Protein FecR C-terminal" evidence="3">
    <location>
        <begin position="314"/>
        <end position="383"/>
    </location>
</feature>
<dbReference type="Gene3D" id="3.55.50.30">
    <property type="match status" value="1"/>
</dbReference>
<keyword evidence="1" id="KW-0472">Membrane</keyword>
<evidence type="ECO:0000313" key="5">
    <source>
        <dbReference type="Proteomes" id="UP000289821"/>
    </source>
</evidence>
<accession>A0A4Q0P0H7</accession>
<proteinExistence type="predicted"/>
<dbReference type="PANTHER" id="PTHR30273:SF2">
    <property type="entry name" value="PROTEIN FECR"/>
    <property type="match status" value="1"/>
</dbReference>
<name>A0A4Q0P0H7_9FLAO</name>
<dbReference type="Gene3D" id="2.60.120.1440">
    <property type="match status" value="1"/>
</dbReference>
<evidence type="ECO:0000256" key="1">
    <source>
        <dbReference type="SAM" id="Phobius"/>
    </source>
</evidence>
<organism evidence="4 5">
    <name type="scientific">Leeuwenhoekiella aestuarii</name>
    <dbReference type="NCBI Taxonomy" id="2249426"/>
    <lineage>
        <taxon>Bacteria</taxon>
        <taxon>Pseudomonadati</taxon>
        <taxon>Bacteroidota</taxon>
        <taxon>Flavobacteriia</taxon>
        <taxon>Flavobacteriales</taxon>
        <taxon>Flavobacteriaceae</taxon>
        <taxon>Leeuwenhoekiella</taxon>
    </lineage>
</organism>
<dbReference type="InterPro" id="IPR032508">
    <property type="entry name" value="FecR_C"/>
</dbReference>
<evidence type="ECO:0000259" key="3">
    <source>
        <dbReference type="Pfam" id="PF16344"/>
    </source>
</evidence>
<dbReference type="GO" id="GO:0016989">
    <property type="term" value="F:sigma factor antagonist activity"/>
    <property type="evidence" value="ECO:0007669"/>
    <property type="project" value="TreeGrafter"/>
</dbReference>
<dbReference type="PANTHER" id="PTHR30273">
    <property type="entry name" value="PERIPLASMIC SIGNAL SENSOR AND SIGMA FACTOR ACTIVATOR FECR-RELATED"/>
    <property type="match status" value="1"/>
</dbReference>
<comment type="caution">
    <text evidence="4">The sequence shown here is derived from an EMBL/GenBank/DDBJ whole genome shotgun (WGS) entry which is preliminary data.</text>
</comment>
<feature type="domain" description="FecR protein" evidence="2">
    <location>
        <begin position="177"/>
        <end position="270"/>
    </location>
</feature>
<dbReference type="InterPro" id="IPR012373">
    <property type="entry name" value="Ferrdict_sens_TM"/>
</dbReference>
<protein>
    <submittedName>
        <fullName evidence="4">FecR family protein</fullName>
    </submittedName>
</protein>
<evidence type="ECO:0000259" key="2">
    <source>
        <dbReference type="Pfam" id="PF04773"/>
    </source>
</evidence>
<keyword evidence="5" id="KW-1185">Reference proteome</keyword>
<gene>
    <name evidence="4" type="ORF">DSM04_101568</name>
</gene>
<dbReference type="InterPro" id="IPR006860">
    <property type="entry name" value="FecR"/>
</dbReference>
<dbReference type="OrthoDB" id="651134at2"/>
<feature type="transmembrane region" description="Helical" evidence="1">
    <location>
        <begin position="81"/>
        <end position="101"/>
    </location>
</feature>